<accession>A0A2I1L703</accession>
<protein>
    <submittedName>
        <fullName evidence="1">Uncharacterized protein</fullName>
    </submittedName>
</protein>
<evidence type="ECO:0000313" key="1">
    <source>
        <dbReference type="EMBL" id="RAV79430.1"/>
    </source>
</evidence>
<dbReference type="GeneID" id="89334576"/>
<reference evidence="1 2" key="1">
    <citation type="submission" date="2018-04" db="EMBL/GenBank/DDBJ databases">
        <title>Aerococcus urinae genomes.</title>
        <authorList>
            <person name="Hilt E."/>
            <person name="Gilbert N.M."/>
            <person name="Thomas-White K."/>
            <person name="Putonti C."/>
            <person name="Lewis A.L."/>
            <person name="Visck K.L."/>
            <person name="Wolfe A.J."/>
        </authorList>
    </citation>
    <scope>NUCLEOTIDE SEQUENCE [LARGE SCALE GENOMIC DNA]</scope>
    <source>
        <strain evidence="1 2">UMB7480</strain>
    </source>
</reference>
<dbReference type="AlphaFoldDB" id="A0A2I1L703"/>
<comment type="caution">
    <text evidence="1">The sequence shown here is derived from an EMBL/GenBank/DDBJ whole genome shotgun (WGS) entry which is preliminary data.</text>
</comment>
<dbReference type="PROSITE" id="PS51257">
    <property type="entry name" value="PROKAR_LIPOPROTEIN"/>
    <property type="match status" value="1"/>
</dbReference>
<dbReference type="RefSeq" id="WP_101560380.1">
    <property type="nucleotide sequence ID" value="NZ_JAMDYC010000002.1"/>
</dbReference>
<gene>
    <name evidence="1" type="ORF">DBT54_05430</name>
</gene>
<evidence type="ECO:0000313" key="2">
    <source>
        <dbReference type="Proteomes" id="UP000251923"/>
    </source>
</evidence>
<dbReference type="EMBL" id="QMHM01000008">
    <property type="protein sequence ID" value="RAV79430.1"/>
    <property type="molecule type" value="Genomic_DNA"/>
</dbReference>
<organism evidence="1 2">
    <name type="scientific">Aerococcus urinae</name>
    <dbReference type="NCBI Taxonomy" id="1376"/>
    <lineage>
        <taxon>Bacteria</taxon>
        <taxon>Bacillati</taxon>
        <taxon>Bacillota</taxon>
        <taxon>Bacilli</taxon>
        <taxon>Lactobacillales</taxon>
        <taxon>Aerococcaceae</taxon>
        <taxon>Aerococcus</taxon>
    </lineage>
</organism>
<sequence length="128" mass="14220">MVKKALINQLKDSVFPNDQKQNYALAGSLFACGLVIGGVAAALIYDQVQAHKAKDGMEVLEAVKDHFKKDGDIEGSWIELQPVHVNRFGQEQKLYYGGISRLENNKVVQYEFYADAITGNIVDIFAID</sequence>
<proteinExistence type="predicted"/>
<name>A0A2I1L703_9LACT</name>
<dbReference type="Proteomes" id="UP000251923">
    <property type="component" value="Unassembled WGS sequence"/>
</dbReference>